<reference evidence="3" key="1">
    <citation type="submission" date="2016-10" db="EMBL/GenBank/DDBJ databases">
        <authorList>
            <person name="Benchimol M."/>
            <person name="Almeida L.G."/>
            <person name="Vasconcelos A.T."/>
            <person name="Perreira-Neves A."/>
            <person name="Rosa I.A."/>
            <person name="Tasca T."/>
            <person name="Bogo M.R."/>
            <person name="de Souza W."/>
        </authorList>
    </citation>
    <scope>NUCLEOTIDE SEQUENCE [LARGE SCALE GENOMIC DNA]</scope>
    <source>
        <strain evidence="3">K</strain>
    </source>
</reference>
<feature type="coiled-coil region" evidence="1">
    <location>
        <begin position="973"/>
        <end position="1000"/>
    </location>
</feature>
<dbReference type="GeneID" id="94843491"/>
<dbReference type="Gene3D" id="1.20.58.60">
    <property type="match status" value="1"/>
</dbReference>
<comment type="caution">
    <text evidence="3">The sequence shown here is derived from an EMBL/GenBank/DDBJ whole genome shotgun (WGS) entry which is preliminary data.</text>
</comment>
<feature type="compositionally biased region" description="Acidic residues" evidence="2">
    <location>
        <begin position="1398"/>
        <end position="1408"/>
    </location>
</feature>
<feature type="coiled-coil region" evidence="1">
    <location>
        <begin position="1656"/>
        <end position="1728"/>
    </location>
</feature>
<accession>A0A1J4JT10</accession>
<feature type="compositionally biased region" description="Basic and acidic residues" evidence="2">
    <location>
        <begin position="699"/>
        <end position="714"/>
    </location>
</feature>
<feature type="region of interest" description="Disordered" evidence="2">
    <location>
        <begin position="684"/>
        <end position="835"/>
    </location>
</feature>
<dbReference type="RefSeq" id="XP_068353541.1">
    <property type="nucleotide sequence ID" value="XM_068508787.1"/>
</dbReference>
<feature type="compositionally biased region" description="Basic and acidic residues" evidence="2">
    <location>
        <begin position="534"/>
        <end position="550"/>
    </location>
</feature>
<name>A0A1J4JT10_9EUKA</name>
<sequence>MQTEELQTINEQLKKELEEKTRALKEASDRASFTQKQLDQIVTDESQRDIQLANLWKENKTLKRVIAKETEELRTASEKSIKIIQKHQQLEAQYKEVLDILLNAKPKNSNQGLVQENTKLQKDKQELEKALEVMTNRFTKKGEKLKDVKGQFEKITQELEILKSSDPEINSKAEMIEQNSQLREELAKKDEELDQMRKDHDLILTEMNDLKAKLEMGKFGVSPDDEAAPTEEDAKRHEEDSETGQREAQELEAKIDAEKEERLNPTIPEPVKGPVVLNMTEILSDSTPRERALCLRIAELEAQLNELSDIAGVDVVTRDVQLDLQEDENEDSNKFWAFVRRENNEVIRQPNEGGNPLSLPLHALKEIVKSKKDNDDSSESDSSASDSSNSSVKSKDHHKEENELAAALTDEEIIILKSENKRLKSLIHEIEKKFELQEGDLIPYANNIDSHIADSTEGVSPVDRLKLLTERIVNSSAPEEVLGLQKENRRLLSLLESVEVELGFQLGDISRINTEELLKQAQEEEQQEQEGGECEDKPAEPKSKFPRGWLEKLANEKIGNRNDIPLNEDELEEALGFANPEEESDFQEEEEDPFNGSPLVNASDAVKGNKHVKFHPNRYAPNSYGGSPLVECGQQQPQPLVSALLAPNRQRKKFVKVIEPHAPLFQSKSIIAFAVEDDQLITFPLSSSSSSTSSSSSDNEEHPQEPQTQEEAHPEQPLIEAEEENDEIHKSSSSSSSDHEEHPQEPQTQEEDHHEQPLIEVEEENDEIHNSSSSSSSARREEEEHENEQQPEVHKSSSSSSSEHEEKDEDEVDPQDLPNVDASAIASPKSDPKDLRLRIQKLQQQLDEANETIAQLREGRDVPETDLLKQACAKLSKQIKKDREDRHALMEQLRQSTSAMYSPPQTPSKEPVLLGEEEEVAEIATRDVKLNIEEEENGEPAAHNEEENQEDKKSSSSDTEDPVLRESKVPETLEEAQERINVLEARIRELCEKIRQLKFVTSQSELSGSLSMLNSNDSIISSDFQAALKQIKNLQRKLEERSKPPANLQQFEEEIARLRSELQESWNHAQELQNLLDSFSATTNQGVVEVIKENQNLKNTIERKDKEIEEATKKGADILAKYNEQQNTIKNLIQELKTVKSHYLESQKHIAEANKQIESLQQEADQAIADAESYRADLEHLDEITAQNCLLQSDLDTTKIKYENSIKLLKAKGGTRAIYALEVYEKVSTFEQEIAAQKELLHNLEAELKFEPESFINLVDISSQPKPDADPMPTEEEVNQRIQNEREALHKLFVDHNKDNLDEKLEEAKSENKRLKSILASLEEELHLEAGDLVSREINLDESEGQGKEEEGAEKKPKKKLLSGWLNNLVQERNNGEGFSFENAQTRDIQITIEEEEENDGYNDDDEDGLHANVDGVKRRIRPDGEKRERRDSDSSEKFLDDSESISSAKEEFERRANSLKKGRKYDTDKLIDELRNTNLRASDIADKYAQLHTEFVENIKQLQELTVKNSEAVIRCRDMEDEMKDLKVKFTEQEEAFANEKSQLEEKNAQTQQELEQATQKCSTLENELSQFHDSFNELQAEANSANEKVAELQLETRTLERQQNTLKNKLSILDTDRLAALQANTILTDKCGELQKKVDKYINKYGNSLTQSSLTEIEIDLNKSIQRADSAEEELREVRKDLEKARIEANRAGELDGKCQELKERIQKLTEEKTELEKKVIEYELTQGDGSLSSSSDKFKQGFDTLKKKVANLEPK</sequence>
<organism evidence="3 4">
    <name type="scientific">Tritrichomonas foetus</name>
    <dbReference type="NCBI Taxonomy" id="1144522"/>
    <lineage>
        <taxon>Eukaryota</taxon>
        <taxon>Metamonada</taxon>
        <taxon>Parabasalia</taxon>
        <taxon>Tritrichomonadida</taxon>
        <taxon>Tritrichomonadidae</taxon>
        <taxon>Tritrichomonas</taxon>
    </lineage>
</organism>
<evidence type="ECO:0000313" key="4">
    <source>
        <dbReference type="Proteomes" id="UP000179807"/>
    </source>
</evidence>
<protein>
    <submittedName>
        <fullName evidence="3">Uncharacterized protein</fullName>
    </submittedName>
</protein>
<keyword evidence="4" id="KW-1185">Reference proteome</keyword>
<feature type="region of interest" description="Disordered" evidence="2">
    <location>
        <begin position="217"/>
        <end position="269"/>
    </location>
</feature>
<dbReference type="Proteomes" id="UP000179807">
    <property type="component" value="Unassembled WGS sequence"/>
</dbReference>
<feature type="region of interest" description="Disordered" evidence="2">
    <location>
        <begin position="895"/>
        <end position="973"/>
    </location>
</feature>
<feature type="compositionally biased region" description="Basic and acidic residues" evidence="2">
    <location>
        <begin position="1337"/>
        <end position="1355"/>
    </location>
</feature>
<feature type="compositionally biased region" description="Low complexity" evidence="2">
    <location>
        <begin position="686"/>
        <end position="697"/>
    </location>
</feature>
<feature type="compositionally biased region" description="Basic and acidic residues" evidence="2">
    <location>
        <begin position="737"/>
        <end position="757"/>
    </location>
</feature>
<evidence type="ECO:0000313" key="3">
    <source>
        <dbReference type="EMBL" id="OHT00405.1"/>
    </source>
</evidence>
<feature type="compositionally biased region" description="Low complexity" evidence="2">
    <location>
        <begin position="380"/>
        <end position="392"/>
    </location>
</feature>
<feature type="compositionally biased region" description="Acidic residues" evidence="2">
    <location>
        <begin position="580"/>
        <end position="593"/>
    </location>
</feature>
<evidence type="ECO:0000256" key="1">
    <source>
        <dbReference type="SAM" id="Coils"/>
    </source>
</evidence>
<feature type="region of interest" description="Disordered" evidence="2">
    <location>
        <begin position="1337"/>
        <end position="1359"/>
    </location>
</feature>
<feature type="compositionally biased region" description="Basic and acidic residues" evidence="2">
    <location>
        <begin position="942"/>
        <end position="955"/>
    </location>
</feature>
<feature type="coiled-coil region" evidence="1">
    <location>
        <begin position="1048"/>
        <end position="1177"/>
    </location>
</feature>
<feature type="compositionally biased region" description="Basic and acidic residues" evidence="2">
    <location>
        <begin position="232"/>
        <end position="263"/>
    </location>
</feature>
<evidence type="ECO:0000256" key="2">
    <source>
        <dbReference type="SAM" id="MobiDB-lite"/>
    </source>
</evidence>
<proteinExistence type="predicted"/>
<feature type="compositionally biased region" description="Basic and acidic residues" evidence="2">
    <location>
        <begin position="1416"/>
        <end position="1441"/>
    </location>
</feature>
<dbReference type="EMBL" id="MLAK01000957">
    <property type="protein sequence ID" value="OHT00405.1"/>
    <property type="molecule type" value="Genomic_DNA"/>
</dbReference>
<feature type="region of interest" description="Disordered" evidence="2">
    <location>
        <begin position="1398"/>
        <end position="1452"/>
    </location>
</feature>
<feature type="coiled-coil region" evidence="1">
    <location>
        <begin position="1503"/>
        <end position="1611"/>
    </location>
</feature>
<feature type="region of interest" description="Disordered" evidence="2">
    <location>
        <begin position="370"/>
        <end position="404"/>
    </location>
</feature>
<feature type="compositionally biased region" description="Basic and acidic residues" evidence="2">
    <location>
        <begin position="778"/>
        <end position="795"/>
    </location>
</feature>
<keyword evidence="1" id="KW-0175">Coiled coil</keyword>
<feature type="region of interest" description="Disordered" evidence="2">
    <location>
        <begin position="520"/>
        <end position="550"/>
    </location>
</feature>
<feature type="region of interest" description="Disordered" evidence="2">
    <location>
        <begin position="580"/>
        <end position="603"/>
    </location>
</feature>
<feature type="coiled-coil region" evidence="1">
    <location>
        <begin position="3"/>
        <end position="79"/>
    </location>
</feature>
<feature type="compositionally biased region" description="Basic and acidic residues" evidence="2">
    <location>
        <begin position="393"/>
        <end position="402"/>
    </location>
</feature>
<feature type="coiled-coil region" evidence="1">
    <location>
        <begin position="1291"/>
        <end position="1325"/>
    </location>
</feature>
<gene>
    <name evidence="3" type="ORF">TRFO_32946</name>
</gene>
<feature type="compositionally biased region" description="Acidic residues" evidence="2">
    <location>
        <begin position="523"/>
        <end position="533"/>
    </location>
</feature>
<dbReference type="VEuPathDB" id="TrichDB:TRFO_32946"/>
<feature type="compositionally biased region" description="Basic and acidic residues" evidence="2">
    <location>
        <begin position="962"/>
        <end position="971"/>
    </location>
</feature>